<keyword evidence="1 3" id="KW-0547">Nucleotide-binding</keyword>
<dbReference type="STRING" id="35722.A0A0B7MYR9"/>
<dbReference type="InterPro" id="IPR000719">
    <property type="entry name" value="Prot_kinase_dom"/>
</dbReference>
<dbReference type="Pfam" id="PF00069">
    <property type="entry name" value="Pkinase"/>
    <property type="match status" value="1"/>
</dbReference>
<dbReference type="EMBL" id="LN719426">
    <property type="protein sequence ID" value="CEP08268.1"/>
    <property type="molecule type" value="Genomic_DNA"/>
</dbReference>
<feature type="compositionally biased region" description="Polar residues" evidence="5">
    <location>
        <begin position="101"/>
        <end position="110"/>
    </location>
</feature>
<dbReference type="GO" id="GO:0005524">
    <property type="term" value="F:ATP binding"/>
    <property type="evidence" value="ECO:0007669"/>
    <property type="project" value="UniProtKB-UniRule"/>
</dbReference>
<dbReference type="SUPFAM" id="SSF56112">
    <property type="entry name" value="Protein kinase-like (PK-like)"/>
    <property type="match status" value="1"/>
</dbReference>
<dbReference type="GO" id="GO:0004674">
    <property type="term" value="F:protein serine/threonine kinase activity"/>
    <property type="evidence" value="ECO:0007669"/>
    <property type="project" value="UniProtKB-KW"/>
</dbReference>
<feature type="compositionally biased region" description="Basic and acidic residues" evidence="5">
    <location>
        <begin position="85"/>
        <end position="100"/>
    </location>
</feature>
<dbReference type="FunFam" id="1.10.510.10:FF:000571">
    <property type="entry name" value="Maternal embryonic leucine zipper kinase"/>
    <property type="match status" value="1"/>
</dbReference>
<dbReference type="Proteomes" id="UP000054107">
    <property type="component" value="Unassembled WGS sequence"/>
</dbReference>
<dbReference type="AlphaFoldDB" id="A0A0B7MYR9"/>
<dbReference type="PROSITE" id="PS00107">
    <property type="entry name" value="PROTEIN_KINASE_ATP"/>
    <property type="match status" value="1"/>
</dbReference>
<dbReference type="PANTHER" id="PTHR24346">
    <property type="entry name" value="MAP/MICROTUBULE AFFINITY-REGULATING KINASE"/>
    <property type="match status" value="1"/>
</dbReference>
<dbReference type="SMART" id="SM00220">
    <property type="entry name" value="S_TKc"/>
    <property type="match status" value="1"/>
</dbReference>
<dbReference type="InterPro" id="IPR008271">
    <property type="entry name" value="Ser/Thr_kinase_AS"/>
</dbReference>
<evidence type="ECO:0000259" key="6">
    <source>
        <dbReference type="PROSITE" id="PS50011"/>
    </source>
</evidence>
<name>A0A0B7MYR9_9FUNG</name>
<proteinExistence type="inferred from homology"/>
<dbReference type="GO" id="GO:0005737">
    <property type="term" value="C:cytoplasm"/>
    <property type="evidence" value="ECO:0007669"/>
    <property type="project" value="TreeGrafter"/>
</dbReference>
<organism evidence="7 8">
    <name type="scientific">Parasitella parasitica</name>
    <dbReference type="NCBI Taxonomy" id="35722"/>
    <lineage>
        <taxon>Eukaryota</taxon>
        <taxon>Fungi</taxon>
        <taxon>Fungi incertae sedis</taxon>
        <taxon>Mucoromycota</taxon>
        <taxon>Mucoromycotina</taxon>
        <taxon>Mucoromycetes</taxon>
        <taxon>Mucorales</taxon>
        <taxon>Mucorineae</taxon>
        <taxon>Mucoraceae</taxon>
        <taxon>Parasitella</taxon>
    </lineage>
</organism>
<evidence type="ECO:0000256" key="4">
    <source>
        <dbReference type="RuleBase" id="RU000304"/>
    </source>
</evidence>
<dbReference type="Gene3D" id="1.10.510.10">
    <property type="entry name" value="Transferase(Phosphotransferase) domain 1"/>
    <property type="match status" value="1"/>
</dbReference>
<dbReference type="PROSITE" id="PS00108">
    <property type="entry name" value="PROTEIN_KINASE_ST"/>
    <property type="match status" value="1"/>
</dbReference>
<dbReference type="GO" id="GO:0035556">
    <property type="term" value="P:intracellular signal transduction"/>
    <property type="evidence" value="ECO:0007669"/>
    <property type="project" value="TreeGrafter"/>
</dbReference>
<keyword evidence="8" id="KW-1185">Reference proteome</keyword>
<dbReference type="InterPro" id="IPR011009">
    <property type="entry name" value="Kinase-like_dom_sf"/>
</dbReference>
<keyword evidence="2 3" id="KW-0067">ATP-binding</keyword>
<evidence type="ECO:0000256" key="2">
    <source>
        <dbReference type="ARBA" id="ARBA00022840"/>
    </source>
</evidence>
<feature type="compositionally biased region" description="Low complexity" evidence="5">
    <location>
        <begin position="69"/>
        <end position="84"/>
    </location>
</feature>
<sequence length="433" mass="48167">MYNSSNKKCQLNANFKNKNALHIDTDSLGISFYENDLKKGSAHAIVSPVLTHSKTQLQQQETLSPFPSPSSSSSSFNTTNATSPTHHESKSFPRRAEVSRSKCQLNRPTQSLQSPCKISAKSWESIKSPAASFLAGFALSPLPSQEKQQLDDEQEGDEIDDYVLDKIIGYGGFATVRKGFRVSDGQKVAIKIIRKNTTTQDLNDVDLRLERELSIWKTLNHPNVVCLEKVLETDYATFLICDYCANGNLLNKLKTPMSEDEARTIFLQLCSGLQYLHEEAKVCHKDLKLENILIDQEDNVKICDFGLAVCQQPVKVNPATNLPLSPDIVNDLDCAAGSLAYAAPEQIKSAKAISCPSTDLWSLGIILYALVTARLPFQDDYDLRLQQKVLDGHYEMPSNLSTPLQDLIKGCLDPNPETRFNIHQVLKSAWCTL</sequence>
<dbReference type="PROSITE" id="PS50011">
    <property type="entry name" value="PROTEIN_KINASE_DOM"/>
    <property type="match status" value="1"/>
</dbReference>
<feature type="region of interest" description="Disordered" evidence="5">
    <location>
        <begin position="56"/>
        <end position="110"/>
    </location>
</feature>
<dbReference type="InterPro" id="IPR017441">
    <property type="entry name" value="Protein_kinase_ATP_BS"/>
</dbReference>
<evidence type="ECO:0000256" key="3">
    <source>
        <dbReference type="PROSITE-ProRule" id="PRU10141"/>
    </source>
</evidence>
<feature type="binding site" evidence="3">
    <location>
        <position position="195"/>
    </location>
    <ligand>
        <name>ATP</name>
        <dbReference type="ChEBI" id="CHEBI:30616"/>
    </ligand>
</feature>
<evidence type="ECO:0000256" key="1">
    <source>
        <dbReference type="ARBA" id="ARBA00022741"/>
    </source>
</evidence>
<evidence type="ECO:0000313" key="8">
    <source>
        <dbReference type="Proteomes" id="UP000054107"/>
    </source>
</evidence>
<keyword evidence="4" id="KW-0418">Kinase</keyword>
<reference evidence="7 8" key="1">
    <citation type="submission" date="2014-09" db="EMBL/GenBank/DDBJ databases">
        <authorList>
            <person name="Ellenberger Sabrina"/>
        </authorList>
    </citation>
    <scope>NUCLEOTIDE SEQUENCE [LARGE SCALE GENOMIC DNA]</scope>
    <source>
        <strain evidence="7 8">CBS 412.66</strain>
    </source>
</reference>
<keyword evidence="4" id="KW-0723">Serine/threonine-protein kinase</keyword>
<dbReference type="GO" id="GO:0000226">
    <property type="term" value="P:microtubule cytoskeleton organization"/>
    <property type="evidence" value="ECO:0007669"/>
    <property type="project" value="TreeGrafter"/>
</dbReference>
<accession>A0A0B7MYR9</accession>
<gene>
    <name evidence="7" type="primary">PARPA_01579.1 scaffold 1359</name>
</gene>
<comment type="similarity">
    <text evidence="4">Belongs to the protein kinase superfamily.</text>
</comment>
<dbReference type="OrthoDB" id="4062651at2759"/>
<evidence type="ECO:0000313" key="7">
    <source>
        <dbReference type="EMBL" id="CEP08268.1"/>
    </source>
</evidence>
<protein>
    <recommendedName>
        <fullName evidence="6">Protein kinase domain-containing protein</fullName>
    </recommendedName>
</protein>
<evidence type="ECO:0000256" key="5">
    <source>
        <dbReference type="SAM" id="MobiDB-lite"/>
    </source>
</evidence>
<dbReference type="PANTHER" id="PTHR24346:SF76">
    <property type="entry name" value="NON-SPECIFIC SERINE_THREONINE PROTEIN KINASE"/>
    <property type="match status" value="1"/>
</dbReference>
<feature type="domain" description="Protein kinase" evidence="6">
    <location>
        <begin position="162"/>
        <end position="431"/>
    </location>
</feature>
<keyword evidence="4" id="KW-0808">Transferase</keyword>